<dbReference type="GO" id="GO:0032543">
    <property type="term" value="P:mitochondrial translation"/>
    <property type="evidence" value="ECO:0007669"/>
    <property type="project" value="TreeGrafter"/>
</dbReference>
<reference evidence="1 2" key="1">
    <citation type="submission" date="2019-01" db="EMBL/GenBank/DDBJ databases">
        <title>A draft genome assembly of the solar-powered sea slug Elysia chlorotica.</title>
        <authorList>
            <person name="Cai H."/>
            <person name="Li Q."/>
            <person name="Fang X."/>
            <person name="Li J."/>
            <person name="Curtis N.E."/>
            <person name="Altenburger A."/>
            <person name="Shibata T."/>
            <person name="Feng M."/>
            <person name="Maeda T."/>
            <person name="Schwartz J.A."/>
            <person name="Shigenobu S."/>
            <person name="Lundholm N."/>
            <person name="Nishiyama T."/>
            <person name="Yang H."/>
            <person name="Hasebe M."/>
            <person name="Li S."/>
            <person name="Pierce S.K."/>
            <person name="Wang J."/>
        </authorList>
    </citation>
    <scope>NUCLEOTIDE SEQUENCE [LARGE SCALE GENOMIC DNA]</scope>
    <source>
        <strain evidence="1">EC2010</strain>
        <tissue evidence="1">Whole organism of an adult</tissue>
    </source>
</reference>
<protein>
    <submittedName>
        <fullName evidence="1">Uncharacterized protein</fullName>
    </submittedName>
</protein>
<dbReference type="GO" id="GO:0003735">
    <property type="term" value="F:structural constituent of ribosome"/>
    <property type="evidence" value="ECO:0007669"/>
    <property type="project" value="TreeGrafter"/>
</dbReference>
<accession>A0A3S1HES5</accession>
<evidence type="ECO:0000313" key="1">
    <source>
        <dbReference type="EMBL" id="RUS77872.1"/>
    </source>
</evidence>
<proteinExistence type="predicted"/>
<dbReference type="GO" id="GO:0005761">
    <property type="term" value="C:mitochondrial ribosome"/>
    <property type="evidence" value="ECO:0007669"/>
    <property type="project" value="InterPro"/>
</dbReference>
<dbReference type="PANTHER" id="PTHR14520:SF4">
    <property type="entry name" value="LARGE RIBOSOMAL SUBUNIT PROTEIN ML63"/>
    <property type="match status" value="1"/>
</dbReference>
<dbReference type="OrthoDB" id="6019958at2759"/>
<evidence type="ECO:0000313" key="2">
    <source>
        <dbReference type="Proteomes" id="UP000271974"/>
    </source>
</evidence>
<name>A0A3S1HES5_ELYCH</name>
<dbReference type="Proteomes" id="UP000271974">
    <property type="component" value="Unassembled WGS sequence"/>
</dbReference>
<keyword evidence="2" id="KW-1185">Reference proteome</keyword>
<comment type="caution">
    <text evidence="1">The sequence shown here is derived from an EMBL/GenBank/DDBJ whole genome shotgun (WGS) entry which is preliminary data.</text>
</comment>
<gene>
    <name evidence="1" type="ORF">EGW08_014385</name>
</gene>
<dbReference type="PANTHER" id="PTHR14520">
    <property type="entry name" value="MITOCHONDRIAL RIBOSOMAL PROTEIN 63"/>
    <property type="match status" value="1"/>
</dbReference>
<dbReference type="InterPro" id="IPR016576">
    <property type="entry name" value="Ribosomal_mL63"/>
</dbReference>
<dbReference type="EMBL" id="RQTK01000546">
    <property type="protein sequence ID" value="RUS77872.1"/>
    <property type="molecule type" value="Genomic_DNA"/>
</dbReference>
<organism evidence="1 2">
    <name type="scientific">Elysia chlorotica</name>
    <name type="common">Eastern emerald elysia</name>
    <name type="synonym">Sea slug</name>
    <dbReference type="NCBI Taxonomy" id="188477"/>
    <lineage>
        <taxon>Eukaryota</taxon>
        <taxon>Metazoa</taxon>
        <taxon>Spiralia</taxon>
        <taxon>Lophotrochozoa</taxon>
        <taxon>Mollusca</taxon>
        <taxon>Gastropoda</taxon>
        <taxon>Heterobranchia</taxon>
        <taxon>Euthyneura</taxon>
        <taxon>Panpulmonata</taxon>
        <taxon>Sacoglossa</taxon>
        <taxon>Placobranchoidea</taxon>
        <taxon>Plakobranchidae</taxon>
        <taxon>Elysia</taxon>
    </lineage>
</organism>
<sequence length="117" mass="13897">MRLTQALQFYIRYRRVPGLIRFGKHRVIPPISIEVKRKVAELMLIERDNVDILNKPYLSVAQEAAYDASKEKEPYQFIGKTKQMIRQERLAEKLESLRPHYTTENLLDHLNTTKAWE</sequence>
<dbReference type="Pfam" id="PF14978">
    <property type="entry name" value="MRP-63"/>
    <property type="match status" value="1"/>
</dbReference>
<dbReference type="AlphaFoldDB" id="A0A3S1HES5"/>